<keyword evidence="4" id="KW-1185">Reference proteome</keyword>
<reference evidence="3 4" key="1">
    <citation type="journal article" date="2023" name="Genes (Basel)">
        <title>Chromosome-Level Genome Assembly and Circadian Gene Repertoire of the Patagonia Blennie Eleginops maclovinus-The Closest Ancestral Proxy of Antarctic Cryonotothenioids.</title>
        <authorList>
            <person name="Cheng C.C."/>
            <person name="Rivera-Colon A.G."/>
            <person name="Minhas B.F."/>
            <person name="Wilson L."/>
            <person name="Rayamajhi N."/>
            <person name="Vargas-Chacoff L."/>
            <person name="Catchen J.M."/>
        </authorList>
    </citation>
    <scope>NUCLEOTIDE SEQUENCE [LARGE SCALE GENOMIC DNA]</scope>
    <source>
        <strain evidence="3">JMC-PN-2008</strain>
    </source>
</reference>
<dbReference type="GO" id="GO:0005096">
    <property type="term" value="F:GTPase activator activity"/>
    <property type="evidence" value="ECO:0007669"/>
    <property type="project" value="UniProtKB-KW"/>
</dbReference>
<comment type="similarity">
    <text evidence="1">Belongs to the Rab GDI family.</text>
</comment>
<dbReference type="InterPro" id="IPR036188">
    <property type="entry name" value="FAD/NAD-bd_sf"/>
</dbReference>
<evidence type="ECO:0008006" key="5">
    <source>
        <dbReference type="Google" id="ProtNLM"/>
    </source>
</evidence>
<dbReference type="EMBL" id="JAUZQC010000004">
    <property type="protein sequence ID" value="KAK5872455.1"/>
    <property type="molecule type" value="Genomic_DNA"/>
</dbReference>
<evidence type="ECO:0000256" key="2">
    <source>
        <dbReference type="ARBA" id="ARBA00022468"/>
    </source>
</evidence>
<dbReference type="GO" id="GO:0005737">
    <property type="term" value="C:cytoplasm"/>
    <property type="evidence" value="ECO:0007669"/>
    <property type="project" value="TreeGrafter"/>
</dbReference>
<dbReference type="GO" id="GO:0016192">
    <property type="term" value="P:vesicle-mediated transport"/>
    <property type="evidence" value="ECO:0007669"/>
    <property type="project" value="TreeGrafter"/>
</dbReference>
<dbReference type="Proteomes" id="UP001346869">
    <property type="component" value="Unassembled WGS sequence"/>
</dbReference>
<dbReference type="InterPro" id="IPR018203">
    <property type="entry name" value="GDP_dissociation_inhibitor"/>
</dbReference>
<dbReference type="GO" id="GO:0005093">
    <property type="term" value="F:Rab GDP-dissociation inhibitor activity"/>
    <property type="evidence" value="ECO:0007669"/>
    <property type="project" value="TreeGrafter"/>
</dbReference>
<sequence>MTQGSLSFTPRECILSGLLSQSGKKVLHINKNPYYGGESTSLSPLEELYKNVKVPGPDRSMGLGKEWNLNIIPKFFLVNVNGTSRVGKPSDGSGCILSLCPTTTPVHNSTPCTAWENYHRCFPD</sequence>
<evidence type="ECO:0000313" key="3">
    <source>
        <dbReference type="EMBL" id="KAK5872455.1"/>
    </source>
</evidence>
<dbReference type="Gene3D" id="3.50.50.60">
    <property type="entry name" value="FAD/NAD(P)-binding domain"/>
    <property type="match status" value="1"/>
</dbReference>
<dbReference type="PRINTS" id="PR00891">
    <property type="entry name" value="RABGDIREP"/>
</dbReference>
<dbReference type="AlphaFoldDB" id="A0AAN7Y737"/>
<reference evidence="3 4" key="2">
    <citation type="journal article" date="2023" name="Mol. Biol. Evol.">
        <title>Genomics of Secondarily Temperate Adaptation in the Only Non-Antarctic Icefish.</title>
        <authorList>
            <person name="Rivera-Colon A.G."/>
            <person name="Rayamajhi N."/>
            <person name="Minhas B.F."/>
            <person name="Madrigal G."/>
            <person name="Bilyk K.T."/>
            <person name="Yoon V."/>
            <person name="Hune M."/>
            <person name="Gregory S."/>
            <person name="Cheng C.H.C."/>
            <person name="Catchen J.M."/>
        </authorList>
    </citation>
    <scope>NUCLEOTIDE SEQUENCE [LARGE SCALE GENOMIC DNA]</scope>
    <source>
        <strain evidence="3">JMC-PN-2008</strain>
    </source>
</reference>
<dbReference type="PANTHER" id="PTHR11787:SF3">
    <property type="entry name" value="RAB GDP DISSOCIATION INHIBITOR ALPHA"/>
    <property type="match status" value="1"/>
</dbReference>
<organism evidence="3 4">
    <name type="scientific">Eleginops maclovinus</name>
    <name type="common">Patagonian blennie</name>
    <name type="synonym">Eleginus maclovinus</name>
    <dbReference type="NCBI Taxonomy" id="56733"/>
    <lineage>
        <taxon>Eukaryota</taxon>
        <taxon>Metazoa</taxon>
        <taxon>Chordata</taxon>
        <taxon>Craniata</taxon>
        <taxon>Vertebrata</taxon>
        <taxon>Euteleostomi</taxon>
        <taxon>Actinopterygii</taxon>
        <taxon>Neopterygii</taxon>
        <taxon>Teleostei</taxon>
        <taxon>Neoteleostei</taxon>
        <taxon>Acanthomorphata</taxon>
        <taxon>Eupercaria</taxon>
        <taxon>Perciformes</taxon>
        <taxon>Notothenioidei</taxon>
        <taxon>Eleginopidae</taxon>
        <taxon>Eleginops</taxon>
    </lineage>
</organism>
<dbReference type="GO" id="GO:0007264">
    <property type="term" value="P:small GTPase-mediated signal transduction"/>
    <property type="evidence" value="ECO:0007669"/>
    <property type="project" value="InterPro"/>
</dbReference>
<dbReference type="SUPFAM" id="SSF51905">
    <property type="entry name" value="FAD/NAD(P)-binding domain"/>
    <property type="match status" value="1"/>
</dbReference>
<gene>
    <name evidence="3" type="ORF">PBY51_013158</name>
</gene>
<accession>A0AAN7Y737</accession>
<proteinExistence type="inferred from homology"/>
<keyword evidence="2" id="KW-0343">GTPase activation</keyword>
<evidence type="ECO:0000256" key="1">
    <source>
        <dbReference type="ARBA" id="ARBA00005593"/>
    </source>
</evidence>
<comment type="caution">
    <text evidence="3">The sequence shown here is derived from an EMBL/GenBank/DDBJ whole genome shotgun (WGS) entry which is preliminary data.</text>
</comment>
<dbReference type="PANTHER" id="PTHR11787">
    <property type="entry name" value="RAB GDP-DISSOCIATION INHIBITOR"/>
    <property type="match status" value="1"/>
</dbReference>
<evidence type="ECO:0000313" key="4">
    <source>
        <dbReference type="Proteomes" id="UP001346869"/>
    </source>
</evidence>
<dbReference type="Pfam" id="PF00996">
    <property type="entry name" value="GDI"/>
    <property type="match status" value="1"/>
</dbReference>
<name>A0AAN7Y737_ELEMC</name>
<protein>
    <recommendedName>
        <fullName evidence="5">Rab GDP dissociation inhibitor</fullName>
    </recommendedName>
</protein>